<dbReference type="EMBL" id="CP119083">
    <property type="protein sequence ID" value="WEF30692.1"/>
    <property type="molecule type" value="Genomic_DNA"/>
</dbReference>
<feature type="transmembrane region" description="Helical" evidence="1">
    <location>
        <begin position="108"/>
        <end position="126"/>
    </location>
</feature>
<dbReference type="Proteomes" id="UP001216510">
    <property type="component" value="Chromosome"/>
</dbReference>
<dbReference type="RefSeq" id="WP_277413488.1">
    <property type="nucleotide sequence ID" value="NZ_CP119083.1"/>
</dbReference>
<reference evidence="2 3" key="1">
    <citation type="submission" date="2023-02" db="EMBL/GenBank/DDBJ databases">
        <title>Gemone sequence of Telluria chitinolytica ACM 3522T.</title>
        <authorList>
            <person name="Frediansyah A."/>
            <person name="Miess H."/>
            <person name="Gross H."/>
        </authorList>
    </citation>
    <scope>NUCLEOTIDE SEQUENCE [LARGE SCALE GENOMIC DNA]</scope>
    <source>
        <strain evidence="2 3">ACM 3522</strain>
    </source>
</reference>
<organism evidence="2 3">
    <name type="scientific">Pseudoduganella chitinolytica</name>
    <dbReference type="NCBI Taxonomy" id="34070"/>
    <lineage>
        <taxon>Bacteria</taxon>
        <taxon>Pseudomonadati</taxon>
        <taxon>Pseudomonadota</taxon>
        <taxon>Betaproteobacteria</taxon>
        <taxon>Burkholderiales</taxon>
        <taxon>Oxalobacteraceae</taxon>
        <taxon>Telluria group</taxon>
        <taxon>Pseudoduganella</taxon>
    </lineage>
</organism>
<feature type="transmembrane region" description="Helical" evidence="1">
    <location>
        <begin position="43"/>
        <end position="67"/>
    </location>
</feature>
<evidence type="ECO:0000313" key="3">
    <source>
        <dbReference type="Proteomes" id="UP001216510"/>
    </source>
</evidence>
<feature type="transmembrane region" description="Helical" evidence="1">
    <location>
        <begin position="12"/>
        <end position="31"/>
    </location>
</feature>
<keyword evidence="1" id="KW-0812">Transmembrane</keyword>
<evidence type="ECO:0000256" key="1">
    <source>
        <dbReference type="SAM" id="Phobius"/>
    </source>
</evidence>
<gene>
    <name evidence="2" type="ORF">PX653_14525</name>
</gene>
<keyword evidence="1" id="KW-0472">Membrane</keyword>
<accession>A0ABY8B415</accession>
<keyword evidence="1" id="KW-1133">Transmembrane helix</keyword>
<keyword evidence="3" id="KW-1185">Reference proteome</keyword>
<evidence type="ECO:0000313" key="2">
    <source>
        <dbReference type="EMBL" id="WEF30692.1"/>
    </source>
</evidence>
<feature type="transmembrane region" description="Helical" evidence="1">
    <location>
        <begin position="79"/>
        <end position="102"/>
    </location>
</feature>
<proteinExistence type="predicted"/>
<protein>
    <submittedName>
        <fullName evidence="2">Uncharacterized protein</fullName>
    </submittedName>
</protein>
<sequence length="152" mass="14968">MKTIVPSRLLRTVFLADAAASGAIAALHLVLADGAGAGLSGMLGLPAPLLSATGLFLAGYTLLLVVLARSAAIWSAVGWLIVAGNVGWSALSVLLLVTGVLAPAPLGVAYVGAQAAGVLLFALLEWHGLRTSLPRALPGGQVSGAAIGGRAG</sequence>
<name>A0ABY8B415_9BURK</name>